<dbReference type="RefSeq" id="WP_279647952.1">
    <property type="nucleotide sequence ID" value="NZ_JAODZE010000001.1"/>
</dbReference>
<organism evidence="1 2">
    <name type="scientific">Stutzerimonas stutzeri</name>
    <name type="common">Pseudomonas stutzeri</name>
    <dbReference type="NCBI Taxonomy" id="316"/>
    <lineage>
        <taxon>Bacteria</taxon>
        <taxon>Pseudomonadati</taxon>
        <taxon>Pseudomonadota</taxon>
        <taxon>Gammaproteobacteria</taxon>
        <taxon>Pseudomonadales</taxon>
        <taxon>Pseudomonadaceae</taxon>
        <taxon>Stutzerimonas</taxon>
    </lineage>
</organism>
<gene>
    <name evidence="1" type="ORF">N7335_02080</name>
</gene>
<dbReference type="EMBL" id="JAODZE010000001">
    <property type="protein sequence ID" value="MDH0145175.1"/>
    <property type="molecule type" value="Genomic_DNA"/>
</dbReference>
<dbReference type="AlphaFoldDB" id="A0AA42H4A9"/>
<proteinExistence type="predicted"/>
<reference evidence="1" key="1">
    <citation type="submission" date="2022-09" db="EMBL/GenBank/DDBJ databases">
        <title>Intensive care unit water sources are persistently colonized with multi-drug resistant bacteria and are the site of extensive horizontal gene transfer of antibiotic resistance genes.</title>
        <authorList>
            <person name="Diorio-Toth L."/>
        </authorList>
    </citation>
    <scope>NUCLEOTIDE SEQUENCE</scope>
    <source>
        <strain evidence="1">GD04147</strain>
    </source>
</reference>
<comment type="caution">
    <text evidence="1">The sequence shown here is derived from an EMBL/GenBank/DDBJ whole genome shotgun (WGS) entry which is preliminary data.</text>
</comment>
<name>A0AA42H4A9_STUST</name>
<sequence>MATQTFTADIFDILDNVLDWRYGEKFQDFMCALAPNQIKTMYYAVTELNANSSEFITKCPATFEKYTIELAREFRKDRSKTHLLFAHKASQRMEMGYGR</sequence>
<protein>
    <submittedName>
        <fullName evidence="1">Uncharacterized protein</fullName>
    </submittedName>
</protein>
<evidence type="ECO:0000313" key="1">
    <source>
        <dbReference type="EMBL" id="MDH0145175.1"/>
    </source>
</evidence>
<dbReference type="Proteomes" id="UP001158076">
    <property type="component" value="Unassembled WGS sequence"/>
</dbReference>
<accession>A0AA42H4A9</accession>
<evidence type="ECO:0000313" key="2">
    <source>
        <dbReference type="Proteomes" id="UP001158076"/>
    </source>
</evidence>